<organism evidence="2 3">
    <name type="scientific">Amycolatopsis oliviviridis</name>
    <dbReference type="NCBI Taxonomy" id="1471590"/>
    <lineage>
        <taxon>Bacteria</taxon>
        <taxon>Bacillati</taxon>
        <taxon>Actinomycetota</taxon>
        <taxon>Actinomycetes</taxon>
        <taxon>Pseudonocardiales</taxon>
        <taxon>Pseudonocardiaceae</taxon>
        <taxon>Amycolatopsis</taxon>
    </lineage>
</organism>
<dbReference type="Pfam" id="PF04205">
    <property type="entry name" value="FMN_bind"/>
    <property type="match status" value="1"/>
</dbReference>
<gene>
    <name evidence="2" type="ORF">GCM10017790_14760</name>
</gene>
<name>A0ABQ3L8K6_9PSEU</name>
<reference evidence="3" key="1">
    <citation type="journal article" date="2019" name="Int. J. Syst. Evol. Microbiol.">
        <title>The Global Catalogue of Microorganisms (GCM) 10K type strain sequencing project: providing services to taxonomists for standard genome sequencing and annotation.</title>
        <authorList>
            <consortium name="The Broad Institute Genomics Platform"/>
            <consortium name="The Broad Institute Genome Sequencing Center for Infectious Disease"/>
            <person name="Wu L."/>
            <person name="Ma J."/>
        </authorList>
    </citation>
    <scope>NUCLEOTIDE SEQUENCE [LARGE SCALE GENOMIC DNA]</scope>
    <source>
        <strain evidence="3">CGMCC 4.7683</strain>
    </source>
</reference>
<accession>A0ABQ3L8K6</accession>
<evidence type="ECO:0000259" key="1">
    <source>
        <dbReference type="SMART" id="SM00900"/>
    </source>
</evidence>
<evidence type="ECO:0000313" key="3">
    <source>
        <dbReference type="Proteomes" id="UP000635387"/>
    </source>
</evidence>
<dbReference type="Gene3D" id="3.90.1010.20">
    <property type="match status" value="1"/>
</dbReference>
<dbReference type="RefSeq" id="WP_191252922.1">
    <property type="nucleotide sequence ID" value="NZ_BNAY01000001.1"/>
</dbReference>
<dbReference type="InterPro" id="IPR007329">
    <property type="entry name" value="FMN-bd"/>
</dbReference>
<protein>
    <submittedName>
        <fullName evidence="2">FMN-binding domain-containing protein</fullName>
    </submittedName>
</protein>
<dbReference type="Proteomes" id="UP000635387">
    <property type="component" value="Unassembled WGS sequence"/>
</dbReference>
<comment type="caution">
    <text evidence="2">The sequence shown here is derived from an EMBL/GenBank/DDBJ whole genome shotgun (WGS) entry which is preliminary data.</text>
</comment>
<proteinExistence type="predicted"/>
<feature type="domain" description="FMN-binding" evidence="1">
    <location>
        <begin position="61"/>
        <end position="133"/>
    </location>
</feature>
<dbReference type="SMART" id="SM00900">
    <property type="entry name" value="FMN_bind"/>
    <property type="match status" value="1"/>
</dbReference>
<sequence>MKKTVLTLIVALSTAGFIGLYVYDPGSSAPAAAPPNIFEVIEVPPSAQAARTVDGSAETDKYGTVQVQLVVSENRISEVRLLRQPEPGRGAEAVKALQQATLTAQSAAIDTVSGATMTSESYLKSLQAALDAR</sequence>
<keyword evidence="3" id="KW-1185">Reference proteome</keyword>
<dbReference type="EMBL" id="BNAY01000001">
    <property type="protein sequence ID" value="GHH07714.1"/>
    <property type="molecule type" value="Genomic_DNA"/>
</dbReference>
<evidence type="ECO:0000313" key="2">
    <source>
        <dbReference type="EMBL" id="GHH07714.1"/>
    </source>
</evidence>